<gene>
    <name evidence="3" type="ORF">SAMN05444955_11216</name>
</gene>
<dbReference type="SMART" id="SM00028">
    <property type="entry name" value="TPR"/>
    <property type="match status" value="7"/>
</dbReference>
<dbReference type="Proteomes" id="UP000199695">
    <property type="component" value="Unassembled WGS sequence"/>
</dbReference>
<dbReference type="SMART" id="SM00530">
    <property type="entry name" value="HTH_XRE"/>
    <property type="match status" value="1"/>
</dbReference>
<dbReference type="PANTHER" id="PTHR12558">
    <property type="entry name" value="CELL DIVISION CYCLE 16,23,27"/>
    <property type="match status" value="1"/>
</dbReference>
<dbReference type="OrthoDB" id="9814553at2"/>
<dbReference type="InterPro" id="IPR010982">
    <property type="entry name" value="Lambda_DNA-bd_dom_sf"/>
</dbReference>
<dbReference type="Pfam" id="PF13181">
    <property type="entry name" value="TPR_8"/>
    <property type="match status" value="3"/>
</dbReference>
<keyword evidence="1" id="KW-0802">TPR repeat</keyword>
<dbReference type="AlphaFoldDB" id="A0A1H8GRT8"/>
<dbReference type="RefSeq" id="WP_089970141.1">
    <property type="nucleotide sequence ID" value="NZ_FOCQ01000012.1"/>
</dbReference>
<evidence type="ECO:0000259" key="2">
    <source>
        <dbReference type="PROSITE" id="PS50943"/>
    </source>
</evidence>
<feature type="repeat" description="TPR" evidence="1">
    <location>
        <begin position="359"/>
        <end position="392"/>
    </location>
</feature>
<evidence type="ECO:0000256" key="1">
    <source>
        <dbReference type="PROSITE-ProRule" id="PRU00339"/>
    </source>
</evidence>
<dbReference type="Gene3D" id="1.25.40.10">
    <property type="entry name" value="Tetratricopeptide repeat domain"/>
    <property type="match status" value="2"/>
</dbReference>
<dbReference type="InterPro" id="IPR011990">
    <property type="entry name" value="TPR-like_helical_dom_sf"/>
</dbReference>
<dbReference type="SUPFAM" id="SSF48452">
    <property type="entry name" value="TPR-like"/>
    <property type="match status" value="2"/>
</dbReference>
<name>A0A1H8GRT8_9BACL</name>
<evidence type="ECO:0000313" key="3">
    <source>
        <dbReference type="EMBL" id="SEN46207.1"/>
    </source>
</evidence>
<feature type="domain" description="HTH cro/C1-type" evidence="2">
    <location>
        <begin position="10"/>
        <end position="63"/>
    </location>
</feature>
<dbReference type="STRING" id="1173111.SAMN05444955_11216"/>
<proteinExistence type="predicted"/>
<dbReference type="EMBL" id="FOCQ01000012">
    <property type="protein sequence ID" value="SEN46207.1"/>
    <property type="molecule type" value="Genomic_DNA"/>
</dbReference>
<sequence>MDRKKIGMLLRKKRKESGLRQKDLADRQISPATISSIERGIENVHPDKIEYLAGKLGVDLEDSPALCNREQQQEELFLLRLRSIEHDIDLNHPNRGLARLREIDLKGYEQHAYYIHYLKAKAYFRKDNRKKAKSHFVQAIDLIDKTNLFETNIKANSYNDLARISYYENNMKGALEYTEQGLKSFVEGGDREVSQHYLQMTKAICLEKLDRLDEAKKSIELLMEQQNSIKSIDVILNMYETYASILKKQQQFNEAIRYAMEGIEIAKINKKHDRLLDLWTILASIYHKLKEFEKAEICFFTALDLKDEVTKLKKENLLIDTYAEQGTMYLTQGKYDLAKKALEEAVRIGDKTKDARRTIRALVSLGDFYLQQHMPREAVLHLEKALKLTEKHGFEIQELDVLFRLCQCYKETDLIKFNRSIERKFELEVQLQRKGVLNYDAISQ</sequence>
<keyword evidence="4" id="KW-1185">Reference proteome</keyword>
<dbReference type="Gene3D" id="1.10.260.40">
    <property type="entry name" value="lambda repressor-like DNA-binding domains"/>
    <property type="match status" value="1"/>
</dbReference>
<dbReference type="InterPro" id="IPR001387">
    <property type="entry name" value="Cro/C1-type_HTH"/>
</dbReference>
<dbReference type="SUPFAM" id="SSF47413">
    <property type="entry name" value="lambda repressor-like DNA-binding domains"/>
    <property type="match status" value="1"/>
</dbReference>
<dbReference type="InterPro" id="IPR019734">
    <property type="entry name" value="TPR_rpt"/>
</dbReference>
<evidence type="ECO:0000313" key="4">
    <source>
        <dbReference type="Proteomes" id="UP000199695"/>
    </source>
</evidence>
<dbReference type="GO" id="GO:0003677">
    <property type="term" value="F:DNA binding"/>
    <property type="evidence" value="ECO:0007669"/>
    <property type="project" value="InterPro"/>
</dbReference>
<dbReference type="Pfam" id="PF01381">
    <property type="entry name" value="HTH_3"/>
    <property type="match status" value="1"/>
</dbReference>
<dbReference type="PANTHER" id="PTHR12558:SF13">
    <property type="entry name" value="CELL DIVISION CYCLE PROTEIN 27 HOMOLOG"/>
    <property type="match status" value="1"/>
</dbReference>
<organism evidence="3 4">
    <name type="scientific">Lihuaxuella thermophila</name>
    <dbReference type="NCBI Taxonomy" id="1173111"/>
    <lineage>
        <taxon>Bacteria</taxon>
        <taxon>Bacillati</taxon>
        <taxon>Bacillota</taxon>
        <taxon>Bacilli</taxon>
        <taxon>Bacillales</taxon>
        <taxon>Thermoactinomycetaceae</taxon>
        <taxon>Lihuaxuella</taxon>
    </lineage>
</organism>
<feature type="repeat" description="TPR" evidence="1">
    <location>
        <begin position="319"/>
        <end position="352"/>
    </location>
</feature>
<dbReference type="Pfam" id="PF13424">
    <property type="entry name" value="TPR_12"/>
    <property type="match status" value="1"/>
</dbReference>
<dbReference type="PROSITE" id="PS50943">
    <property type="entry name" value="HTH_CROC1"/>
    <property type="match status" value="1"/>
</dbReference>
<dbReference type="CDD" id="cd00093">
    <property type="entry name" value="HTH_XRE"/>
    <property type="match status" value="1"/>
</dbReference>
<protein>
    <submittedName>
        <fullName evidence="3">Tetratricopeptide repeat-containing protein</fullName>
    </submittedName>
</protein>
<dbReference type="PROSITE" id="PS50005">
    <property type="entry name" value="TPR"/>
    <property type="match status" value="2"/>
</dbReference>
<reference evidence="3 4" key="1">
    <citation type="submission" date="2016-10" db="EMBL/GenBank/DDBJ databases">
        <authorList>
            <person name="de Groot N.N."/>
        </authorList>
    </citation>
    <scope>NUCLEOTIDE SEQUENCE [LARGE SCALE GENOMIC DNA]</scope>
    <source>
        <strain evidence="3 4">DSM 46701</strain>
    </source>
</reference>
<accession>A0A1H8GRT8</accession>